<dbReference type="Proteomes" id="UP000694925">
    <property type="component" value="Unplaced"/>
</dbReference>
<sequence>MELECKVQTYDWGKRGINSTVATLMKFSNLDFTLDVEKPYAELWMGTHPNGPSYVKRLNISLEEYIKENSEVLGENVEQMFGQHLPFLFKVLSVNKALSIQAHPNKEKARELHQQYPGIYKDANHKPELAIALTPFEALCGFRPIKEIQEFLKALPELRATIGEEKVEKFIVTAKDDGADPKHDEDNSLKTCFHSLMTCDPSLVAFQLRKLLDRLTNLDESTRKSLHADLLERLYRDYPGDVGCFGIYFFNFIMMQPGEAIYLGPNEPHAYLSGDCIECMACSDNVVRAGLTPKLKDVPTLVDMLTYICEPVSAKRFEPCREDEYTEVFRPPVPDFAVAKITIPAGKPSYNIIPRSTASILIIISGKGEIGPSKTVLYRGTVTFIPADEEIHMTVLCGCHPMIMFQAFVNV</sequence>
<dbReference type="PROSITE" id="PS00965">
    <property type="entry name" value="PMI_I_1"/>
    <property type="match status" value="1"/>
</dbReference>
<accession>A0AAJ7J6H8</accession>
<dbReference type="FunFam" id="1.10.441.10:FF:000001">
    <property type="entry name" value="Mannose-6-phosphate isomerase"/>
    <property type="match status" value="1"/>
</dbReference>
<dbReference type="InterPro" id="IPR014710">
    <property type="entry name" value="RmlC-like_jellyroll"/>
</dbReference>
<dbReference type="GO" id="GO:0008270">
    <property type="term" value="F:zinc ion binding"/>
    <property type="evidence" value="ECO:0007669"/>
    <property type="project" value="InterPro"/>
</dbReference>
<reference evidence="16" key="1">
    <citation type="submission" date="2025-08" db="UniProtKB">
        <authorList>
            <consortium name="RefSeq"/>
        </authorList>
    </citation>
    <scope>IDENTIFICATION</scope>
    <source>
        <tissue evidence="16">Whole body</tissue>
    </source>
</reference>
<feature type="binding site" evidence="11">
    <location>
        <position position="269"/>
    </location>
    <ligand>
        <name>Zn(2+)</name>
        <dbReference type="ChEBI" id="CHEBI:29105"/>
    </ligand>
</feature>
<comment type="cofactor">
    <cofactor evidence="11">
        <name>Zn(2+)</name>
        <dbReference type="ChEBI" id="CHEBI:29105"/>
    </cofactor>
    <text evidence="11">Binds 1 zinc ion per subunit.</text>
</comment>
<dbReference type="GeneID" id="108628355"/>
<dbReference type="GO" id="GO:0005829">
    <property type="term" value="C:cytosol"/>
    <property type="evidence" value="ECO:0007669"/>
    <property type="project" value="TreeGrafter"/>
</dbReference>
<feature type="binding site" evidence="11">
    <location>
        <position position="128"/>
    </location>
    <ligand>
        <name>Zn(2+)</name>
        <dbReference type="ChEBI" id="CHEBI:29105"/>
    </ligand>
</feature>
<feature type="binding site" evidence="11">
    <location>
        <position position="101"/>
    </location>
    <ligand>
        <name>Zn(2+)</name>
        <dbReference type="ChEBI" id="CHEBI:29105"/>
    </ligand>
</feature>
<evidence type="ECO:0000256" key="6">
    <source>
        <dbReference type="ARBA" id="ARBA00022833"/>
    </source>
</evidence>
<dbReference type="InterPro" id="IPR016305">
    <property type="entry name" value="Mannose-6-P_Isomerase"/>
</dbReference>
<evidence type="ECO:0000259" key="13">
    <source>
        <dbReference type="Pfam" id="PF20511"/>
    </source>
</evidence>
<gene>
    <name evidence="16" type="primary">LOC108628355</name>
</gene>
<evidence type="ECO:0000256" key="10">
    <source>
        <dbReference type="PIRSR" id="PIRSR001480-1"/>
    </source>
</evidence>
<evidence type="ECO:0000256" key="2">
    <source>
        <dbReference type="ARBA" id="ARBA00004666"/>
    </source>
</evidence>
<dbReference type="Pfam" id="PF20511">
    <property type="entry name" value="PMI_typeI_cat"/>
    <property type="match status" value="1"/>
</dbReference>
<evidence type="ECO:0000256" key="8">
    <source>
        <dbReference type="ARBA" id="ARBA00029741"/>
    </source>
</evidence>
<evidence type="ECO:0000256" key="5">
    <source>
        <dbReference type="ARBA" id="ARBA00022723"/>
    </source>
</evidence>
<dbReference type="GO" id="GO:0009298">
    <property type="term" value="P:GDP-mannose biosynthetic process"/>
    <property type="evidence" value="ECO:0007669"/>
    <property type="project" value="InterPro"/>
</dbReference>
<dbReference type="PRINTS" id="PR00714">
    <property type="entry name" value="MAN6PISMRASE"/>
</dbReference>
<dbReference type="CDD" id="cd07011">
    <property type="entry name" value="cupin_PMI_type_I_N"/>
    <property type="match status" value="1"/>
</dbReference>
<organism evidence="15 16">
    <name type="scientific">Ceratina calcarata</name>
    <dbReference type="NCBI Taxonomy" id="156304"/>
    <lineage>
        <taxon>Eukaryota</taxon>
        <taxon>Metazoa</taxon>
        <taxon>Ecdysozoa</taxon>
        <taxon>Arthropoda</taxon>
        <taxon>Hexapoda</taxon>
        <taxon>Insecta</taxon>
        <taxon>Pterygota</taxon>
        <taxon>Neoptera</taxon>
        <taxon>Endopterygota</taxon>
        <taxon>Hymenoptera</taxon>
        <taxon>Apocrita</taxon>
        <taxon>Aculeata</taxon>
        <taxon>Apoidea</taxon>
        <taxon>Anthophila</taxon>
        <taxon>Apidae</taxon>
        <taxon>Ceratina</taxon>
        <taxon>Zadontomerus</taxon>
    </lineage>
</organism>
<dbReference type="PANTHER" id="PTHR10309">
    <property type="entry name" value="MANNOSE-6-PHOSPHATE ISOMERASE"/>
    <property type="match status" value="1"/>
</dbReference>
<evidence type="ECO:0000256" key="12">
    <source>
        <dbReference type="RuleBase" id="RU004248"/>
    </source>
</evidence>
<name>A0AAJ7J6H8_9HYME</name>
<comment type="catalytic activity">
    <reaction evidence="1">
        <text>D-mannose 6-phosphate = D-fructose 6-phosphate</text>
        <dbReference type="Rhea" id="RHEA:12356"/>
        <dbReference type="ChEBI" id="CHEBI:58735"/>
        <dbReference type="ChEBI" id="CHEBI:61527"/>
        <dbReference type="EC" id="5.3.1.8"/>
    </reaction>
</comment>
<comment type="pathway">
    <text evidence="2 12">Nucleotide-sugar biosynthesis; GDP-alpha-D-mannose biosynthesis; alpha-D-mannose 1-phosphate from D-fructose 6-phosphate: step 1/2.</text>
</comment>
<dbReference type="AlphaFoldDB" id="A0AAJ7J6H8"/>
<evidence type="ECO:0000256" key="9">
    <source>
        <dbReference type="ARBA" id="ARBA00030762"/>
    </source>
</evidence>
<protein>
    <recommendedName>
        <fullName evidence="4">mannose-6-phosphate isomerase</fullName>
        <ecNumber evidence="4">5.3.1.8</ecNumber>
    </recommendedName>
    <alternativeName>
        <fullName evidence="8">Phosphohexomutase</fullName>
    </alternativeName>
    <alternativeName>
        <fullName evidence="9">Phosphomannose isomerase</fullName>
    </alternativeName>
</protein>
<keyword evidence="7 16" id="KW-0413">Isomerase</keyword>
<dbReference type="GO" id="GO:0004476">
    <property type="term" value="F:mannose-6-phosphate isomerase activity"/>
    <property type="evidence" value="ECO:0007669"/>
    <property type="project" value="UniProtKB-EC"/>
</dbReference>
<dbReference type="PIRSF" id="PIRSF001480">
    <property type="entry name" value="Mannose-6-phosphate_isomerase"/>
    <property type="match status" value="1"/>
</dbReference>
<dbReference type="Gene3D" id="2.60.120.10">
    <property type="entry name" value="Jelly Rolls"/>
    <property type="match status" value="2"/>
</dbReference>
<dbReference type="InterPro" id="IPR046457">
    <property type="entry name" value="PMI_typeI_cat"/>
</dbReference>
<evidence type="ECO:0000259" key="14">
    <source>
        <dbReference type="Pfam" id="PF20512"/>
    </source>
</evidence>
<feature type="domain" description="Phosphomannose isomerase type I catalytic" evidence="13">
    <location>
        <begin position="2"/>
        <end position="144"/>
    </location>
</feature>
<dbReference type="KEGG" id="ccal:108628355"/>
<dbReference type="CTD" id="4351"/>
<dbReference type="InterPro" id="IPR046458">
    <property type="entry name" value="PMI_typeI_hel"/>
</dbReference>
<dbReference type="InterPro" id="IPR011051">
    <property type="entry name" value="RmlC_Cupin_sf"/>
</dbReference>
<evidence type="ECO:0000256" key="3">
    <source>
        <dbReference type="ARBA" id="ARBA00010772"/>
    </source>
</evidence>
<dbReference type="InterPro" id="IPR001250">
    <property type="entry name" value="Man6P_Isoase-1"/>
</dbReference>
<proteinExistence type="inferred from homology"/>
<keyword evidence="5 11" id="KW-0479">Metal-binding</keyword>
<dbReference type="PROSITE" id="PS00966">
    <property type="entry name" value="PMI_I_2"/>
    <property type="match status" value="1"/>
</dbReference>
<keyword evidence="6 11" id="KW-0862">Zinc</keyword>
<dbReference type="NCBIfam" id="TIGR00218">
    <property type="entry name" value="manA"/>
    <property type="match status" value="1"/>
</dbReference>
<dbReference type="EC" id="5.3.1.8" evidence="4"/>
<evidence type="ECO:0000313" key="16">
    <source>
        <dbReference type="RefSeq" id="XP_017885691.1"/>
    </source>
</evidence>
<dbReference type="InterPro" id="IPR018050">
    <property type="entry name" value="Pmannose_isomerase-type1_CS"/>
</dbReference>
<dbReference type="PANTHER" id="PTHR10309:SF0">
    <property type="entry name" value="MANNOSE-6-PHOSPHATE ISOMERASE"/>
    <property type="match status" value="1"/>
</dbReference>
<evidence type="ECO:0000256" key="1">
    <source>
        <dbReference type="ARBA" id="ARBA00000757"/>
    </source>
</evidence>
<dbReference type="FunFam" id="2.60.120.10:FF:000044">
    <property type="entry name" value="Mannose-6-phosphate isomerase"/>
    <property type="match status" value="1"/>
</dbReference>
<feature type="binding site" evidence="11">
    <location>
        <position position="103"/>
    </location>
    <ligand>
        <name>Zn(2+)</name>
        <dbReference type="ChEBI" id="CHEBI:29105"/>
    </ligand>
</feature>
<dbReference type="Pfam" id="PF20512">
    <property type="entry name" value="PMI_typeI_hel"/>
    <property type="match status" value="1"/>
</dbReference>
<dbReference type="SUPFAM" id="SSF51182">
    <property type="entry name" value="RmlC-like cupins"/>
    <property type="match status" value="1"/>
</dbReference>
<dbReference type="Gene3D" id="1.10.441.10">
    <property type="entry name" value="Phosphomannose Isomerase, domain 2"/>
    <property type="match status" value="1"/>
</dbReference>
<evidence type="ECO:0000256" key="7">
    <source>
        <dbReference type="ARBA" id="ARBA00023235"/>
    </source>
</evidence>
<evidence type="ECO:0000256" key="4">
    <source>
        <dbReference type="ARBA" id="ARBA00011956"/>
    </source>
</evidence>
<evidence type="ECO:0000256" key="11">
    <source>
        <dbReference type="PIRSR" id="PIRSR001480-2"/>
    </source>
</evidence>
<comment type="similarity">
    <text evidence="3">Belongs to the mannose-6-phosphate isomerase type 1 family.</text>
</comment>
<dbReference type="RefSeq" id="XP_017885691.1">
    <property type="nucleotide sequence ID" value="XM_018030202.2"/>
</dbReference>
<feature type="active site" evidence="10">
    <location>
        <position position="288"/>
    </location>
</feature>
<feature type="domain" description="Phosphomannose isomerase type I helical insertion" evidence="14">
    <location>
        <begin position="162"/>
        <end position="249"/>
    </location>
</feature>
<dbReference type="GO" id="GO:0005975">
    <property type="term" value="P:carbohydrate metabolic process"/>
    <property type="evidence" value="ECO:0007669"/>
    <property type="project" value="InterPro"/>
</dbReference>
<keyword evidence="15" id="KW-1185">Reference proteome</keyword>
<evidence type="ECO:0000313" key="15">
    <source>
        <dbReference type="Proteomes" id="UP000694925"/>
    </source>
</evidence>